<dbReference type="Proteomes" id="UP001239111">
    <property type="component" value="Chromosome 1"/>
</dbReference>
<evidence type="ECO:0000313" key="1">
    <source>
        <dbReference type="EMBL" id="KAJ8682660.1"/>
    </source>
</evidence>
<comment type="caution">
    <text evidence="1">The sequence shown here is derived from an EMBL/GenBank/DDBJ whole genome shotgun (WGS) entry which is preliminary data.</text>
</comment>
<keyword evidence="2" id="KW-1185">Reference proteome</keyword>
<protein>
    <submittedName>
        <fullName evidence="1">Uncharacterized protein</fullName>
    </submittedName>
</protein>
<proteinExistence type="predicted"/>
<organism evidence="1 2">
    <name type="scientific">Eretmocerus hayati</name>
    <dbReference type="NCBI Taxonomy" id="131215"/>
    <lineage>
        <taxon>Eukaryota</taxon>
        <taxon>Metazoa</taxon>
        <taxon>Ecdysozoa</taxon>
        <taxon>Arthropoda</taxon>
        <taxon>Hexapoda</taxon>
        <taxon>Insecta</taxon>
        <taxon>Pterygota</taxon>
        <taxon>Neoptera</taxon>
        <taxon>Endopterygota</taxon>
        <taxon>Hymenoptera</taxon>
        <taxon>Apocrita</taxon>
        <taxon>Proctotrupomorpha</taxon>
        <taxon>Chalcidoidea</taxon>
        <taxon>Aphelinidae</taxon>
        <taxon>Aphelininae</taxon>
        <taxon>Eretmocerus</taxon>
    </lineage>
</organism>
<sequence>MGMMPETFDYILDSIKDDLMRNYCNLHTRCIQSEQRLMITMKFMLTGNSYKSLSLVFACGGTTVSVIMKETLGAIWDRLFPVHMPPLTKEILERSAEEFERRWHSPHCCGALDCKHCRIRNPNNAGSIFFNYKHFFSMVLQAVVGADYRFMSIDVGGYEQRNDGGTFQTSNLCRCLEMGNIRMPAKKPLPDSDIEVPHFFIADQAYPISDNILKNYPGESLSKSKQEFNEQFNKVRRVVECGFGQMTMKFRMLLTPLLQHPATIKLVIKCACLLHNLIKDREQQEETFIPTERSNLIPETEEVVFGNGTGIRARDDLRRWFDEHGNVRRR</sequence>
<name>A0ACC2PGF2_9HYME</name>
<evidence type="ECO:0000313" key="2">
    <source>
        <dbReference type="Proteomes" id="UP001239111"/>
    </source>
</evidence>
<dbReference type="EMBL" id="CM056741">
    <property type="protein sequence ID" value="KAJ8682660.1"/>
    <property type="molecule type" value="Genomic_DNA"/>
</dbReference>
<accession>A0ACC2PGF2</accession>
<gene>
    <name evidence="1" type="ORF">QAD02_018452</name>
</gene>
<reference evidence="1" key="1">
    <citation type="submission" date="2023-04" db="EMBL/GenBank/DDBJ databases">
        <title>A chromosome-level genome assembly of the parasitoid wasp Eretmocerus hayati.</title>
        <authorList>
            <person name="Zhong Y."/>
            <person name="Liu S."/>
            <person name="Liu Y."/>
        </authorList>
    </citation>
    <scope>NUCLEOTIDE SEQUENCE</scope>
    <source>
        <strain evidence="1">ZJU_SS_LIU_2023</strain>
    </source>
</reference>